<reference evidence="3" key="1">
    <citation type="journal article" date="2017" name="Nature">
        <title>The sunflower genome provides insights into oil metabolism, flowering and Asterid evolution.</title>
        <authorList>
            <person name="Badouin H."/>
            <person name="Gouzy J."/>
            <person name="Grassa C.J."/>
            <person name="Murat F."/>
            <person name="Staton S.E."/>
            <person name="Cottret L."/>
            <person name="Lelandais-Briere C."/>
            <person name="Owens G.L."/>
            <person name="Carrere S."/>
            <person name="Mayjonade B."/>
            <person name="Legrand L."/>
            <person name="Gill N."/>
            <person name="Kane N.C."/>
            <person name="Bowers J.E."/>
            <person name="Hubner S."/>
            <person name="Bellec A."/>
            <person name="Berard A."/>
            <person name="Berges H."/>
            <person name="Blanchet N."/>
            <person name="Boniface M.C."/>
            <person name="Brunel D."/>
            <person name="Catrice O."/>
            <person name="Chaidir N."/>
            <person name="Claudel C."/>
            <person name="Donnadieu C."/>
            <person name="Faraut T."/>
            <person name="Fievet G."/>
            <person name="Helmstetter N."/>
            <person name="King M."/>
            <person name="Knapp S.J."/>
            <person name="Lai Z."/>
            <person name="Le Paslier M.C."/>
            <person name="Lippi Y."/>
            <person name="Lorenzon L."/>
            <person name="Mandel J.R."/>
            <person name="Marage G."/>
            <person name="Marchand G."/>
            <person name="Marquand E."/>
            <person name="Bret-Mestries E."/>
            <person name="Morien E."/>
            <person name="Nambeesan S."/>
            <person name="Nguyen T."/>
            <person name="Pegot-Espagnet P."/>
            <person name="Pouilly N."/>
            <person name="Raftis F."/>
            <person name="Sallet E."/>
            <person name="Schiex T."/>
            <person name="Thomas J."/>
            <person name="Vandecasteele C."/>
            <person name="Vares D."/>
            <person name="Vear F."/>
            <person name="Vautrin S."/>
            <person name="Crespi M."/>
            <person name="Mangin B."/>
            <person name="Burke J.M."/>
            <person name="Salse J."/>
            <person name="Munos S."/>
            <person name="Vincourt P."/>
            <person name="Rieseberg L.H."/>
            <person name="Langlade N.B."/>
        </authorList>
    </citation>
    <scope>NUCLEOTIDE SEQUENCE [LARGE SCALE GENOMIC DNA]</scope>
    <source>
        <strain evidence="3">cv. SF193</strain>
    </source>
</reference>
<dbReference type="AlphaFoldDB" id="A0A251T183"/>
<name>A0A251T183_HELAN</name>
<protein>
    <submittedName>
        <fullName evidence="2">Uncharacterized protein</fullName>
    </submittedName>
</protein>
<dbReference type="EMBL" id="CM007901">
    <property type="protein sequence ID" value="OTG04593.1"/>
    <property type="molecule type" value="Genomic_DNA"/>
</dbReference>
<evidence type="ECO:0000256" key="1">
    <source>
        <dbReference type="SAM" id="SignalP"/>
    </source>
</evidence>
<keyword evidence="1" id="KW-0732">Signal</keyword>
<evidence type="ECO:0000313" key="2">
    <source>
        <dbReference type="EMBL" id="OTG04593.1"/>
    </source>
</evidence>
<dbReference type="Proteomes" id="UP000215914">
    <property type="component" value="Chromosome 12"/>
</dbReference>
<evidence type="ECO:0000313" key="3">
    <source>
        <dbReference type="Proteomes" id="UP000215914"/>
    </source>
</evidence>
<keyword evidence="3" id="KW-1185">Reference proteome</keyword>
<feature type="signal peptide" evidence="1">
    <location>
        <begin position="1"/>
        <end position="19"/>
    </location>
</feature>
<proteinExistence type="predicted"/>
<feature type="chain" id="PRO_5012806703" evidence="1">
    <location>
        <begin position="20"/>
        <end position="80"/>
    </location>
</feature>
<organism evidence="2 3">
    <name type="scientific">Helianthus annuus</name>
    <name type="common">Common sunflower</name>
    <dbReference type="NCBI Taxonomy" id="4232"/>
    <lineage>
        <taxon>Eukaryota</taxon>
        <taxon>Viridiplantae</taxon>
        <taxon>Streptophyta</taxon>
        <taxon>Embryophyta</taxon>
        <taxon>Tracheophyta</taxon>
        <taxon>Spermatophyta</taxon>
        <taxon>Magnoliopsida</taxon>
        <taxon>eudicotyledons</taxon>
        <taxon>Gunneridae</taxon>
        <taxon>Pentapetalae</taxon>
        <taxon>asterids</taxon>
        <taxon>campanulids</taxon>
        <taxon>Asterales</taxon>
        <taxon>Asteraceae</taxon>
        <taxon>Asteroideae</taxon>
        <taxon>Heliantheae alliance</taxon>
        <taxon>Heliantheae</taxon>
        <taxon>Helianthus</taxon>
    </lineage>
</organism>
<accession>A0A251T183</accession>
<sequence length="80" mass="8625">MIFSVVVCSLISIMNFVVALRQSYGALSLSFFLSGEKVKMAVWGSNPRSATKRQVAATDDDGVKVANPYGGSKEESCKDM</sequence>
<dbReference type="InParanoid" id="A0A251T183"/>
<gene>
    <name evidence="2" type="ORF">HannXRQ_Chr12g0364031</name>
</gene>